<dbReference type="Pfam" id="PF03466">
    <property type="entry name" value="LysR_substrate"/>
    <property type="match status" value="1"/>
</dbReference>
<comment type="similarity">
    <text evidence="1">Belongs to the LysR transcriptional regulatory family.</text>
</comment>
<keyword evidence="2" id="KW-0805">Transcription regulation</keyword>
<evidence type="ECO:0000256" key="4">
    <source>
        <dbReference type="ARBA" id="ARBA00023163"/>
    </source>
</evidence>
<protein>
    <submittedName>
        <fullName evidence="6">LysR family transcriptional regulator</fullName>
    </submittedName>
</protein>
<evidence type="ECO:0000259" key="5">
    <source>
        <dbReference type="PROSITE" id="PS50931"/>
    </source>
</evidence>
<dbReference type="GO" id="GO:0005829">
    <property type="term" value="C:cytosol"/>
    <property type="evidence" value="ECO:0007669"/>
    <property type="project" value="TreeGrafter"/>
</dbReference>
<dbReference type="AlphaFoldDB" id="A0A160PMV9"/>
<evidence type="ECO:0000313" key="7">
    <source>
        <dbReference type="Proteomes" id="UP000218244"/>
    </source>
</evidence>
<dbReference type="SUPFAM" id="SSF53850">
    <property type="entry name" value="Periplasmic binding protein-like II"/>
    <property type="match status" value="1"/>
</dbReference>
<dbReference type="GO" id="GO:0003700">
    <property type="term" value="F:DNA-binding transcription factor activity"/>
    <property type="evidence" value="ECO:0007669"/>
    <property type="project" value="InterPro"/>
</dbReference>
<dbReference type="Gene3D" id="3.40.190.290">
    <property type="match status" value="1"/>
</dbReference>
<dbReference type="InterPro" id="IPR000847">
    <property type="entry name" value="LysR_HTH_N"/>
</dbReference>
<dbReference type="InterPro" id="IPR005119">
    <property type="entry name" value="LysR_subst-bd"/>
</dbReference>
<keyword evidence="4" id="KW-0804">Transcription</keyword>
<gene>
    <name evidence="6" type="ORF">N24_0392</name>
</gene>
<organism evidence="6 7">
    <name type="scientific">Corynebacterium suranareeae</name>
    <dbReference type="NCBI Taxonomy" id="2506452"/>
    <lineage>
        <taxon>Bacteria</taxon>
        <taxon>Bacillati</taxon>
        <taxon>Actinomycetota</taxon>
        <taxon>Actinomycetes</taxon>
        <taxon>Mycobacteriales</taxon>
        <taxon>Corynebacteriaceae</taxon>
        <taxon>Corynebacterium</taxon>
    </lineage>
</organism>
<evidence type="ECO:0000313" key="6">
    <source>
        <dbReference type="EMBL" id="BAU94654.1"/>
    </source>
</evidence>
<dbReference type="EMBL" id="AP017369">
    <property type="protein sequence ID" value="BAU94654.1"/>
    <property type="molecule type" value="Genomic_DNA"/>
</dbReference>
<evidence type="ECO:0000256" key="3">
    <source>
        <dbReference type="ARBA" id="ARBA00023125"/>
    </source>
</evidence>
<keyword evidence="3" id="KW-0238">DNA-binding</keyword>
<keyword evidence="7" id="KW-1185">Reference proteome</keyword>
<name>A0A160PMV9_9CORY</name>
<feature type="domain" description="HTH lysR-type" evidence="5">
    <location>
        <begin position="55"/>
        <end position="95"/>
    </location>
</feature>
<dbReference type="KEGG" id="csur:N24_0392"/>
<dbReference type="PANTHER" id="PTHR30419">
    <property type="entry name" value="HTH-TYPE TRANSCRIPTIONAL REGULATOR YBHD"/>
    <property type="match status" value="1"/>
</dbReference>
<dbReference type="Gene3D" id="1.10.10.10">
    <property type="entry name" value="Winged helix-like DNA-binding domain superfamily/Winged helix DNA-binding domain"/>
    <property type="match status" value="1"/>
</dbReference>
<dbReference type="Pfam" id="PF00126">
    <property type="entry name" value="HTH_1"/>
    <property type="match status" value="1"/>
</dbReference>
<dbReference type="PANTHER" id="PTHR30419:SF28">
    <property type="entry name" value="HTH-TYPE TRANSCRIPTIONAL REGULATOR BSDA"/>
    <property type="match status" value="1"/>
</dbReference>
<dbReference type="InterPro" id="IPR036388">
    <property type="entry name" value="WH-like_DNA-bd_sf"/>
</dbReference>
<dbReference type="GO" id="GO:0003677">
    <property type="term" value="F:DNA binding"/>
    <property type="evidence" value="ECO:0007669"/>
    <property type="project" value="UniProtKB-KW"/>
</dbReference>
<proteinExistence type="inferred from homology"/>
<accession>A0A160PMV9</accession>
<evidence type="ECO:0000256" key="1">
    <source>
        <dbReference type="ARBA" id="ARBA00009437"/>
    </source>
</evidence>
<dbReference type="SUPFAM" id="SSF46785">
    <property type="entry name" value="Winged helix' DNA-binding domain"/>
    <property type="match status" value="1"/>
</dbReference>
<dbReference type="Proteomes" id="UP000218244">
    <property type="component" value="Chromosome"/>
</dbReference>
<sequence length="334" mass="37039">MKSERFMQKRMEYRLRINRLIGVETKSVNLPIDHYLSQLVGILPVLRELRRGETITQTATRLGMSQPALSRTISRWESELSVRLVERRGRGIELTAEGAALADAAIEALSVFQPALEDLLGDRNLRPVRLGTLRSIAGELGPLIGRSSLPANVSITEGSSDDLLWLIERGEIDAAIIGPKPTDARFTWQFIRNQEIVLVVPKDHRLARHDAVELKEVEGEHFVAMTNKYTTRDLADQLCAEAGISPTISVESDSSYTLRTYVASGLGLCILPEIMADLDPNIATVQVRRPNGELATREIGLVKMAGRPLPTQVNATLRMLLARPINAFRRPPSP</sequence>
<dbReference type="InterPro" id="IPR036390">
    <property type="entry name" value="WH_DNA-bd_sf"/>
</dbReference>
<reference evidence="6 7" key="1">
    <citation type="submission" date="2016-02" db="EMBL/GenBank/DDBJ databases">
        <title>Corynebacterium glutamicum N24 whole genome sequencing project.</title>
        <authorList>
            <person name="Matsutani M."/>
            <person name="Nangtapong N."/>
            <person name="Yakushi T."/>
            <person name="Matsushita K."/>
        </authorList>
    </citation>
    <scope>NUCLEOTIDE SEQUENCE [LARGE SCALE GENOMIC DNA]</scope>
    <source>
        <strain evidence="6 7">N24</strain>
    </source>
</reference>
<evidence type="ECO:0000256" key="2">
    <source>
        <dbReference type="ARBA" id="ARBA00023015"/>
    </source>
</evidence>
<dbReference type="PROSITE" id="PS50931">
    <property type="entry name" value="HTH_LYSR"/>
    <property type="match status" value="1"/>
</dbReference>
<dbReference type="InterPro" id="IPR050950">
    <property type="entry name" value="HTH-type_LysR_regulators"/>
</dbReference>